<dbReference type="AlphaFoldDB" id="A0A9W9FYD0"/>
<comment type="caution">
    <text evidence="1">The sequence shown here is derived from an EMBL/GenBank/DDBJ whole genome shotgun (WGS) entry which is preliminary data.</text>
</comment>
<proteinExistence type="predicted"/>
<keyword evidence="2" id="KW-1185">Reference proteome</keyword>
<reference evidence="1" key="1">
    <citation type="submission" date="2022-11" db="EMBL/GenBank/DDBJ databases">
        <authorList>
            <person name="Petersen C."/>
        </authorList>
    </citation>
    <scope>NUCLEOTIDE SEQUENCE</scope>
    <source>
        <strain evidence="1">IBT 30069</strain>
    </source>
</reference>
<accession>A0A9W9FYD0</accession>
<name>A0A9W9FYD0_9EURO</name>
<dbReference type="Proteomes" id="UP001149165">
    <property type="component" value="Unassembled WGS sequence"/>
</dbReference>
<dbReference type="EMBL" id="JAPQKH010000003">
    <property type="protein sequence ID" value="KAJ5108728.1"/>
    <property type="molecule type" value="Genomic_DNA"/>
</dbReference>
<evidence type="ECO:0000313" key="1">
    <source>
        <dbReference type="EMBL" id="KAJ5108728.1"/>
    </source>
</evidence>
<evidence type="ECO:0000313" key="2">
    <source>
        <dbReference type="Proteomes" id="UP001149165"/>
    </source>
</evidence>
<organism evidence="1 2">
    <name type="scientific">Penicillium angulare</name>
    <dbReference type="NCBI Taxonomy" id="116970"/>
    <lineage>
        <taxon>Eukaryota</taxon>
        <taxon>Fungi</taxon>
        <taxon>Dikarya</taxon>
        <taxon>Ascomycota</taxon>
        <taxon>Pezizomycotina</taxon>
        <taxon>Eurotiomycetes</taxon>
        <taxon>Eurotiomycetidae</taxon>
        <taxon>Eurotiales</taxon>
        <taxon>Aspergillaceae</taxon>
        <taxon>Penicillium</taxon>
    </lineage>
</organism>
<reference evidence="1" key="2">
    <citation type="journal article" date="2023" name="IMA Fungus">
        <title>Comparative genomic study of the Penicillium genus elucidates a diverse pangenome and 15 lateral gene transfer events.</title>
        <authorList>
            <person name="Petersen C."/>
            <person name="Sorensen T."/>
            <person name="Nielsen M.R."/>
            <person name="Sondergaard T.E."/>
            <person name="Sorensen J.L."/>
            <person name="Fitzpatrick D.A."/>
            <person name="Frisvad J.C."/>
            <person name="Nielsen K.L."/>
        </authorList>
    </citation>
    <scope>NUCLEOTIDE SEQUENCE</scope>
    <source>
        <strain evidence="1">IBT 30069</strain>
    </source>
</reference>
<sequence length="177" mass="19642">MSTFHAQTFQSRSAGIDLNFETLLTMGWETKISIEVSRPPSALCYPSFLKVSNTHGRVLALDRFGVWFHLAIGLTSAGIDFNFETLLTMGWETKISIEVSRPPSALCYPSFLKVSNSHGRLWALDTVLVCQHQLQTTTTVALYALGGQRSIKVPGIDFNFEDSSHSTGWQAETHETS</sequence>
<protein>
    <submittedName>
        <fullName evidence="1">Uncharacterized protein</fullName>
    </submittedName>
</protein>
<gene>
    <name evidence="1" type="ORF">N7456_005403</name>
</gene>